<feature type="transmembrane region" description="Helical" evidence="1">
    <location>
        <begin position="108"/>
        <end position="131"/>
    </location>
</feature>
<dbReference type="RefSeq" id="WP_007201418.1">
    <property type="nucleotide sequence ID" value="NZ_AKKV01000022.1"/>
</dbReference>
<evidence type="ECO:0000313" key="2">
    <source>
        <dbReference type="EMBL" id="EIT86249.1"/>
    </source>
</evidence>
<feature type="transmembrane region" description="Helical" evidence="1">
    <location>
        <begin position="440"/>
        <end position="459"/>
    </location>
</feature>
<feature type="transmembrane region" description="Helical" evidence="1">
    <location>
        <begin position="334"/>
        <end position="354"/>
    </location>
</feature>
<feature type="transmembrane region" description="Helical" evidence="1">
    <location>
        <begin position="291"/>
        <end position="313"/>
    </location>
</feature>
<reference evidence="2 3" key="1">
    <citation type="journal article" date="2012" name="J. Bacteriol.">
        <title>Genome of Bacillus macauensis ZFHKF-1, a Long-Chain-Forming Bacterium.</title>
        <authorList>
            <person name="Cai L."/>
            <person name="Zhang T."/>
        </authorList>
    </citation>
    <scope>NUCLEOTIDE SEQUENCE [LARGE SCALE GENOMIC DNA]</scope>
    <source>
        <strain evidence="2 3">ZFHKF-1</strain>
    </source>
</reference>
<keyword evidence="3" id="KW-1185">Reference proteome</keyword>
<keyword evidence="1" id="KW-1133">Transmembrane helix</keyword>
<evidence type="ECO:0000256" key="1">
    <source>
        <dbReference type="SAM" id="Phobius"/>
    </source>
</evidence>
<evidence type="ECO:0000313" key="3">
    <source>
        <dbReference type="Proteomes" id="UP000004080"/>
    </source>
</evidence>
<keyword evidence="1" id="KW-0472">Membrane</keyword>
<accession>I8AKX6</accession>
<feature type="transmembrane region" description="Helical" evidence="1">
    <location>
        <begin position="415"/>
        <end position="434"/>
    </location>
</feature>
<dbReference type="OrthoDB" id="1707224at2"/>
<proteinExistence type="predicted"/>
<dbReference type="AlphaFoldDB" id="I8AKX6"/>
<dbReference type="STRING" id="1196324.A374_06606"/>
<comment type="caution">
    <text evidence="2">The sequence shown here is derived from an EMBL/GenBank/DDBJ whole genome shotgun (WGS) entry which is preliminary data.</text>
</comment>
<dbReference type="PATRIC" id="fig|1196324.3.peg.1347"/>
<gene>
    <name evidence="2" type="ORF">A374_06606</name>
</gene>
<feature type="transmembrane region" description="Helical" evidence="1">
    <location>
        <begin position="517"/>
        <end position="544"/>
    </location>
</feature>
<sequence length="551" mass="60863">MYCNSCGQKNEPGMNYCRHDGAALQPTAKDSLGTFVASDSKFCPSCGHENKQHLNYCSSCAASLYKPVLDRKLSVVKHTERTPREHSGKLPVIGTLLETVTSWKKLKYILISAASAIVIMFLLSFIVNGVMGQVLDNLSQDPKFADLNAKKSIEKLSQQFGDTVDTSDLPERLLGLTDWIMAEHFTSLNYSYSIDTSKAGISKLFDINIYADAGLLLFLFIPFLALVVGGYLYARFNRNDTLGQRFAASVVIGLIYGITVFITSFFTGYSLTFSFSKVTMKVEMLYSHWTAFSHAFVMGIFLSFIGMLLGFGLTRITKHLVSRMPFGIAIHQASATLVRGTLIMIPMTILLVVLSRVFSDSSSSSDGGPTDGSSIIIVVFSMVVLLIQCAFYYWNLENLSSFSLTFHMGKKSEESSLSLFTGITNFNGDSGFASTNNSDVVLYIFMYAGILIPIGLFLYAGWKLYQSKHNFYLTLAIYSVTYAVLMTIFASITRITATLDGSMISMLKVSDESPEMSLGFSLWSTFFLSLLFSAVVTFLGALLAKKRRKAI</sequence>
<name>I8AKX6_9BACL</name>
<feature type="transmembrane region" description="Helical" evidence="1">
    <location>
        <begin position="471"/>
        <end position="497"/>
    </location>
</feature>
<feature type="transmembrane region" description="Helical" evidence="1">
    <location>
        <begin position="213"/>
        <end position="234"/>
    </location>
</feature>
<feature type="transmembrane region" description="Helical" evidence="1">
    <location>
        <begin position="374"/>
        <end position="394"/>
    </location>
</feature>
<dbReference type="Proteomes" id="UP000004080">
    <property type="component" value="Unassembled WGS sequence"/>
</dbReference>
<keyword evidence="1" id="KW-0812">Transmembrane</keyword>
<organism evidence="2 3">
    <name type="scientific">Fictibacillus macauensis ZFHKF-1</name>
    <dbReference type="NCBI Taxonomy" id="1196324"/>
    <lineage>
        <taxon>Bacteria</taxon>
        <taxon>Bacillati</taxon>
        <taxon>Bacillota</taxon>
        <taxon>Bacilli</taxon>
        <taxon>Bacillales</taxon>
        <taxon>Fictibacillaceae</taxon>
        <taxon>Fictibacillus</taxon>
    </lineage>
</organism>
<protein>
    <submittedName>
        <fullName evidence="2">Uncharacterized protein</fullName>
    </submittedName>
</protein>
<feature type="transmembrane region" description="Helical" evidence="1">
    <location>
        <begin position="246"/>
        <end position="271"/>
    </location>
</feature>
<dbReference type="eggNOG" id="ENOG50339DX">
    <property type="taxonomic scope" value="Bacteria"/>
</dbReference>
<dbReference type="EMBL" id="AKKV01000022">
    <property type="protein sequence ID" value="EIT86249.1"/>
    <property type="molecule type" value="Genomic_DNA"/>
</dbReference>